<dbReference type="EMBL" id="JAKKPZ010000007">
    <property type="protein sequence ID" value="KAI1718954.1"/>
    <property type="molecule type" value="Genomic_DNA"/>
</dbReference>
<name>A0AAD4NBR2_9BILA</name>
<protein>
    <submittedName>
        <fullName evidence="2">Uncharacterized protein</fullName>
    </submittedName>
</protein>
<reference evidence="2" key="1">
    <citation type="submission" date="2022-01" db="EMBL/GenBank/DDBJ databases">
        <title>Genome Sequence Resource for Two Populations of Ditylenchus destructor, the Migratory Endoparasitic Phytonematode.</title>
        <authorList>
            <person name="Zhang H."/>
            <person name="Lin R."/>
            <person name="Xie B."/>
        </authorList>
    </citation>
    <scope>NUCLEOTIDE SEQUENCE</scope>
    <source>
        <strain evidence="2">BazhouSP</strain>
    </source>
</reference>
<evidence type="ECO:0000313" key="2">
    <source>
        <dbReference type="EMBL" id="KAI1718954.1"/>
    </source>
</evidence>
<dbReference type="Proteomes" id="UP001201812">
    <property type="component" value="Unassembled WGS sequence"/>
</dbReference>
<evidence type="ECO:0000256" key="1">
    <source>
        <dbReference type="SAM" id="Phobius"/>
    </source>
</evidence>
<proteinExistence type="predicted"/>
<accession>A0AAD4NBR2</accession>
<organism evidence="2 3">
    <name type="scientific">Ditylenchus destructor</name>
    <dbReference type="NCBI Taxonomy" id="166010"/>
    <lineage>
        <taxon>Eukaryota</taxon>
        <taxon>Metazoa</taxon>
        <taxon>Ecdysozoa</taxon>
        <taxon>Nematoda</taxon>
        <taxon>Chromadorea</taxon>
        <taxon>Rhabditida</taxon>
        <taxon>Tylenchina</taxon>
        <taxon>Tylenchomorpha</taxon>
        <taxon>Sphaerularioidea</taxon>
        <taxon>Anguinidae</taxon>
        <taxon>Anguininae</taxon>
        <taxon>Ditylenchus</taxon>
    </lineage>
</organism>
<comment type="caution">
    <text evidence="2">The sequence shown here is derived from an EMBL/GenBank/DDBJ whole genome shotgun (WGS) entry which is preliminary data.</text>
</comment>
<sequence length="118" mass="13547">MGIATFHLIFFIYSIGLGINHSFNIHRSASNKLARIDSSAKMKENELLIRVVFRTPTNRMQNDILKSCLPKKEAKNDTCNIIIVMIKFIMENIGKIPQWAPNNEPQINDEGFKTMTYC</sequence>
<dbReference type="AlphaFoldDB" id="A0AAD4NBR2"/>
<keyword evidence="3" id="KW-1185">Reference proteome</keyword>
<feature type="transmembrane region" description="Helical" evidence="1">
    <location>
        <begin position="6"/>
        <end position="25"/>
    </location>
</feature>
<gene>
    <name evidence="2" type="ORF">DdX_06069</name>
</gene>
<keyword evidence="1" id="KW-0812">Transmembrane</keyword>
<evidence type="ECO:0000313" key="3">
    <source>
        <dbReference type="Proteomes" id="UP001201812"/>
    </source>
</evidence>
<keyword evidence="1" id="KW-1133">Transmembrane helix</keyword>
<keyword evidence="1" id="KW-0472">Membrane</keyword>